<dbReference type="PANTHER" id="PTHR36852:SF1">
    <property type="entry name" value="PROTEIN GVPL 2"/>
    <property type="match status" value="1"/>
</dbReference>
<evidence type="ECO:0000256" key="1">
    <source>
        <dbReference type="ARBA" id="ARBA00022987"/>
    </source>
</evidence>
<gene>
    <name evidence="4" type="ORF">GCM10010326_38290</name>
</gene>
<evidence type="ECO:0000313" key="5">
    <source>
        <dbReference type="Proteomes" id="UP000600946"/>
    </source>
</evidence>
<dbReference type="InterPro" id="IPR009430">
    <property type="entry name" value="GvpL/GvpF"/>
</dbReference>
<comment type="similarity">
    <text evidence="3">Belongs to the gas vesicle GvpF/GvpL family.</text>
</comment>
<keyword evidence="1" id="KW-0304">Gas vesicle</keyword>
<dbReference type="Proteomes" id="UP000600946">
    <property type="component" value="Unassembled WGS sequence"/>
</dbReference>
<reference evidence="5" key="1">
    <citation type="journal article" date="2019" name="Int. J. Syst. Evol. Microbiol.">
        <title>The Global Catalogue of Microorganisms (GCM) 10K type strain sequencing project: providing services to taxonomists for standard genome sequencing and annotation.</title>
        <authorList>
            <consortium name="The Broad Institute Genomics Platform"/>
            <consortium name="The Broad Institute Genome Sequencing Center for Infectious Disease"/>
            <person name="Wu L."/>
            <person name="Ma J."/>
        </authorList>
    </citation>
    <scope>NUCLEOTIDE SEQUENCE [LARGE SCALE GENOMIC DNA]</scope>
    <source>
        <strain evidence="5">JCM 4594</strain>
    </source>
</reference>
<dbReference type="RefSeq" id="WP_161257567.1">
    <property type="nucleotide sequence ID" value="NZ_BMUU01000006.1"/>
</dbReference>
<evidence type="ECO:0000256" key="3">
    <source>
        <dbReference type="ARBA" id="ARBA00035643"/>
    </source>
</evidence>
<evidence type="ECO:0000313" key="4">
    <source>
        <dbReference type="EMBL" id="GGY40614.1"/>
    </source>
</evidence>
<evidence type="ECO:0000256" key="2">
    <source>
        <dbReference type="ARBA" id="ARBA00035108"/>
    </source>
</evidence>
<protein>
    <submittedName>
        <fullName evidence="4">Gas vesicle protein</fullName>
    </submittedName>
</protein>
<organism evidence="4 5">
    <name type="scientific">Streptomyces xanthochromogenes</name>
    <dbReference type="NCBI Taxonomy" id="67384"/>
    <lineage>
        <taxon>Bacteria</taxon>
        <taxon>Bacillati</taxon>
        <taxon>Actinomycetota</taxon>
        <taxon>Actinomycetes</taxon>
        <taxon>Kitasatosporales</taxon>
        <taxon>Streptomycetaceae</taxon>
        <taxon>Streptomyces</taxon>
    </lineage>
</organism>
<comment type="subcellular location">
    <subcellularLocation>
        <location evidence="2">Gas vesicle</location>
    </subcellularLocation>
</comment>
<dbReference type="PANTHER" id="PTHR36852">
    <property type="entry name" value="PROTEIN GVPL 2"/>
    <property type="match status" value="1"/>
</dbReference>
<dbReference type="GeneID" id="96291772"/>
<accession>A0ABQ3A8E1</accession>
<dbReference type="EMBL" id="BMUU01000006">
    <property type="protein sequence ID" value="GGY40614.1"/>
    <property type="molecule type" value="Genomic_DNA"/>
</dbReference>
<name>A0ABQ3A8E1_9ACTN</name>
<dbReference type="Pfam" id="PF06386">
    <property type="entry name" value="GvpL_GvpF"/>
    <property type="match status" value="1"/>
</dbReference>
<keyword evidence="5" id="KW-1185">Reference proteome</keyword>
<comment type="caution">
    <text evidence="4">The sequence shown here is derived from an EMBL/GenBank/DDBJ whole genome shotgun (WGS) entry which is preliminary data.</text>
</comment>
<sequence>MSTYIYAILPADRPLDLDGLQGVGKEPSTLRTLSSGKLTAVVSEAPEDLRAKRRDVLAHQAVQERLLADGSVLPMRFGLVGPSDEAVLAELDAQADAYLHRLEAIGDCIEYNLKASRDESDLLREVVSESDLVRDLNERTRNNPQAQGDKVALGQAISQEVERLEKRDASTIINGLTSSAQQYATADVPESHFLNVSFLVPRSSAAAFCDRVDEMAKHLEPVFQLTLRGPLPPYSFV</sequence>
<proteinExistence type="inferred from homology"/>